<organism evidence="1 2">
    <name type="scientific">Fodinicola feengrottensis</name>
    <dbReference type="NCBI Taxonomy" id="435914"/>
    <lineage>
        <taxon>Bacteria</taxon>
        <taxon>Bacillati</taxon>
        <taxon>Actinomycetota</taxon>
        <taxon>Actinomycetes</taxon>
        <taxon>Mycobacteriales</taxon>
        <taxon>Fodinicola</taxon>
    </lineage>
</organism>
<name>A0ABP4TZ81_9ACTN</name>
<sequence length="112" mass="12063">MVNAQIKATCPYCGDVDLTTQDVVLHECSTGGLSYYTFDCTGCARSIRKPADTHVSTLLRTGGVRVEHWSIPDEAAEAHHGPVLSVDDLLDFVIELSKTEDLAAAARRVATS</sequence>
<proteinExistence type="predicted"/>
<protein>
    <recommendedName>
        <fullName evidence="3">Restriction alleviation protein, Lar family</fullName>
    </recommendedName>
</protein>
<dbReference type="Proteomes" id="UP001500618">
    <property type="component" value="Unassembled WGS sequence"/>
</dbReference>
<reference evidence="2" key="1">
    <citation type="journal article" date="2019" name="Int. J. Syst. Evol. Microbiol.">
        <title>The Global Catalogue of Microorganisms (GCM) 10K type strain sequencing project: providing services to taxonomists for standard genome sequencing and annotation.</title>
        <authorList>
            <consortium name="The Broad Institute Genomics Platform"/>
            <consortium name="The Broad Institute Genome Sequencing Center for Infectious Disease"/>
            <person name="Wu L."/>
            <person name="Ma J."/>
        </authorList>
    </citation>
    <scope>NUCLEOTIDE SEQUENCE [LARGE SCALE GENOMIC DNA]</scope>
    <source>
        <strain evidence="2">JCM 14718</strain>
    </source>
</reference>
<dbReference type="EMBL" id="BAAANY010000020">
    <property type="protein sequence ID" value="GAA1694759.1"/>
    <property type="molecule type" value="Genomic_DNA"/>
</dbReference>
<accession>A0ABP4TZ81</accession>
<evidence type="ECO:0008006" key="3">
    <source>
        <dbReference type="Google" id="ProtNLM"/>
    </source>
</evidence>
<keyword evidence="2" id="KW-1185">Reference proteome</keyword>
<comment type="caution">
    <text evidence="1">The sequence shown here is derived from an EMBL/GenBank/DDBJ whole genome shotgun (WGS) entry which is preliminary data.</text>
</comment>
<gene>
    <name evidence="1" type="ORF">GCM10009765_50020</name>
</gene>
<evidence type="ECO:0000313" key="2">
    <source>
        <dbReference type="Proteomes" id="UP001500618"/>
    </source>
</evidence>
<evidence type="ECO:0000313" key="1">
    <source>
        <dbReference type="EMBL" id="GAA1694759.1"/>
    </source>
</evidence>